<accession>A0ACB9PFG0</accession>
<keyword evidence="2" id="KW-1185">Reference proteome</keyword>
<evidence type="ECO:0000313" key="1">
    <source>
        <dbReference type="EMBL" id="KAI4347093.1"/>
    </source>
</evidence>
<gene>
    <name evidence="1" type="ORF">L6164_007942</name>
</gene>
<reference evidence="1 2" key="1">
    <citation type="journal article" date="2022" name="DNA Res.">
        <title>Chromosomal-level genome assembly of the orchid tree Bauhinia variegata (Leguminosae; Cercidoideae) supports the allotetraploid origin hypothesis of Bauhinia.</title>
        <authorList>
            <person name="Zhong Y."/>
            <person name="Chen Y."/>
            <person name="Zheng D."/>
            <person name="Pang J."/>
            <person name="Liu Y."/>
            <person name="Luo S."/>
            <person name="Meng S."/>
            <person name="Qian L."/>
            <person name="Wei D."/>
            <person name="Dai S."/>
            <person name="Zhou R."/>
        </authorList>
    </citation>
    <scope>NUCLEOTIDE SEQUENCE [LARGE SCALE GENOMIC DNA]</scope>
    <source>
        <strain evidence="1">BV-YZ2020</strain>
    </source>
</reference>
<proteinExistence type="predicted"/>
<organism evidence="1 2">
    <name type="scientific">Bauhinia variegata</name>
    <name type="common">Purple orchid tree</name>
    <name type="synonym">Phanera variegata</name>
    <dbReference type="NCBI Taxonomy" id="167791"/>
    <lineage>
        <taxon>Eukaryota</taxon>
        <taxon>Viridiplantae</taxon>
        <taxon>Streptophyta</taxon>
        <taxon>Embryophyta</taxon>
        <taxon>Tracheophyta</taxon>
        <taxon>Spermatophyta</taxon>
        <taxon>Magnoliopsida</taxon>
        <taxon>eudicotyledons</taxon>
        <taxon>Gunneridae</taxon>
        <taxon>Pentapetalae</taxon>
        <taxon>rosids</taxon>
        <taxon>fabids</taxon>
        <taxon>Fabales</taxon>
        <taxon>Fabaceae</taxon>
        <taxon>Cercidoideae</taxon>
        <taxon>Cercideae</taxon>
        <taxon>Bauhiniinae</taxon>
        <taxon>Bauhinia</taxon>
    </lineage>
</organism>
<comment type="caution">
    <text evidence="1">The sequence shown here is derived from an EMBL/GenBank/DDBJ whole genome shotgun (WGS) entry which is preliminary data.</text>
</comment>
<name>A0ACB9PFG0_BAUVA</name>
<evidence type="ECO:0000313" key="2">
    <source>
        <dbReference type="Proteomes" id="UP000828941"/>
    </source>
</evidence>
<dbReference type="Proteomes" id="UP000828941">
    <property type="component" value="Chromosome 4"/>
</dbReference>
<sequence length="597" mass="65965">MAAMHVKVLWIVLLLFLAVHTDEGKQIKSKNAADGVGFSFGGFSFVPGFSFGGHDGGANAKEEGLAKPDFETNSLGRWDLVNQDSGVSAMQINLLPNNKIIAYDTKAYRKSRLLLPPGVPCLSFVDDRTKELINDCWAHAIEYDIETNNVRPLKIESDPWCSAGGLATDGTLVGTGGFVDGEQTVRTIGTCADCDWQENVKGLAERRWYPTQIILPRGEFLVMGGRRAFSYEFVRLGQPTEKPMFFPFLYETTDIDENNLYPFIHLSTDGNVFVFANNRSVLLNPYTNKIVRTFPILPGGSRNYPASGMSALLPIKLTADNSIPPAEVMVCGGNLNSAFRLAETQKVFLPALQDCNRMVITDPDPKWVTEEMPSRRTMGDLLNLPNGELLFINGAQRGTAAWWDADEPNFTPVLYSPDKPLGKRFKVMKASQIARMYHSSAALLPNGKIWVGGSNTHQTYVDNDKFPTETRVEHFSPAYLDANLAQYKPLIDEAASDKILNYGQEVQIGFTVNNADGQLNKDNIKVTIYPPPFTTHGLSMGQRLVILNNVNLNEESPGNYRISATAPPSGVIAPPGYYLLFVVHRGVPSKAMWVQIN</sequence>
<protein>
    <submittedName>
        <fullName evidence="1">Uncharacterized protein</fullName>
    </submittedName>
</protein>
<dbReference type="EMBL" id="CM039429">
    <property type="protein sequence ID" value="KAI4347093.1"/>
    <property type="molecule type" value="Genomic_DNA"/>
</dbReference>